<dbReference type="OrthoDB" id="445007at2759"/>
<keyword evidence="5" id="KW-1185">Reference proteome</keyword>
<dbReference type="EMBL" id="JAPZBS010000005">
    <property type="protein sequence ID" value="KAJ5370452.1"/>
    <property type="molecule type" value="Genomic_DNA"/>
</dbReference>
<dbReference type="Gene3D" id="2.60.120.620">
    <property type="entry name" value="q2cbj1_9rhob like domain"/>
    <property type="match status" value="1"/>
</dbReference>
<reference evidence="4" key="1">
    <citation type="submission" date="2022-11" db="EMBL/GenBank/DDBJ databases">
        <authorList>
            <person name="Petersen C."/>
        </authorList>
    </citation>
    <scope>NUCLEOTIDE SEQUENCE</scope>
    <source>
        <strain evidence="4">IBT 29864</strain>
    </source>
</reference>
<evidence type="ECO:0000256" key="1">
    <source>
        <dbReference type="ARBA" id="ARBA00001962"/>
    </source>
</evidence>
<evidence type="ECO:0000256" key="3">
    <source>
        <dbReference type="ARBA" id="ARBA00023004"/>
    </source>
</evidence>
<sequence length="322" mass="35541">MVVEENMSKAWNESATLQIVDAGEFQPDKTASQLNTKYGSILYERARVSTDDYRKLNQQGFLKVEGLLSADDIRELSQHMDDVLAGKETAPGFPKIDPSFSASQRVAAFSRIHNAHRVHALHERFLLHPRILDVVEQLSGPDILALQSMAFFKEPGQPGQGLIAAWVAISDATEDNGCLWFRAGSQVEPTYPCPGNSFTQAASGLDGVFQNFTASVLEPTDNQLTGVAERYPEIPCPAKPGDVVFFRGNILHRSHANNSSTSRRAFVAHYCDARSFVPWNIGRGWEGMDEGKGANNLHILARGGSHLPYAHPRFGTPIQRLR</sequence>
<dbReference type="PANTHER" id="PTHR20883:SF46">
    <property type="entry name" value="PHYTANOYL-COA HYDROXYLASE"/>
    <property type="match status" value="1"/>
</dbReference>
<protein>
    <submittedName>
        <fullName evidence="4">Phytanoyl-CoA dioxygenase peroxisomal</fullName>
    </submittedName>
</protein>
<dbReference type="GO" id="GO:0051213">
    <property type="term" value="F:dioxygenase activity"/>
    <property type="evidence" value="ECO:0007669"/>
    <property type="project" value="UniProtKB-KW"/>
</dbReference>
<dbReference type="PANTHER" id="PTHR20883">
    <property type="entry name" value="PHYTANOYL-COA DIOXYGENASE DOMAIN CONTAINING 1"/>
    <property type="match status" value="1"/>
</dbReference>
<accession>A0A9W9V6E7</accession>
<keyword evidence="4" id="KW-0223">Dioxygenase</keyword>
<dbReference type="GeneID" id="81438652"/>
<keyword evidence="4" id="KW-0560">Oxidoreductase</keyword>
<dbReference type="InterPro" id="IPR008775">
    <property type="entry name" value="Phytyl_CoA_dOase-like"/>
</dbReference>
<organism evidence="4 5">
    <name type="scientific">Penicillium cataractarum</name>
    <dbReference type="NCBI Taxonomy" id="2100454"/>
    <lineage>
        <taxon>Eukaryota</taxon>
        <taxon>Fungi</taxon>
        <taxon>Dikarya</taxon>
        <taxon>Ascomycota</taxon>
        <taxon>Pezizomycotina</taxon>
        <taxon>Eurotiomycetes</taxon>
        <taxon>Eurotiomycetidae</taxon>
        <taxon>Eurotiales</taxon>
        <taxon>Aspergillaceae</taxon>
        <taxon>Penicillium</taxon>
    </lineage>
</organism>
<dbReference type="Pfam" id="PF05721">
    <property type="entry name" value="PhyH"/>
    <property type="match status" value="1"/>
</dbReference>
<proteinExistence type="inferred from homology"/>
<comment type="cofactor">
    <cofactor evidence="1">
        <name>Fe cation</name>
        <dbReference type="ChEBI" id="CHEBI:24875"/>
    </cofactor>
</comment>
<dbReference type="RefSeq" id="XP_056554886.1">
    <property type="nucleotide sequence ID" value="XM_056699473.1"/>
</dbReference>
<gene>
    <name evidence="4" type="ORF">N7496_006544</name>
</gene>
<dbReference type="AlphaFoldDB" id="A0A9W9V6E7"/>
<evidence type="ECO:0000313" key="5">
    <source>
        <dbReference type="Proteomes" id="UP001147782"/>
    </source>
</evidence>
<comment type="caution">
    <text evidence="4">The sequence shown here is derived from an EMBL/GenBank/DDBJ whole genome shotgun (WGS) entry which is preliminary data.</text>
</comment>
<reference evidence="4" key="2">
    <citation type="journal article" date="2023" name="IMA Fungus">
        <title>Comparative genomic study of the Penicillium genus elucidates a diverse pangenome and 15 lateral gene transfer events.</title>
        <authorList>
            <person name="Petersen C."/>
            <person name="Sorensen T."/>
            <person name="Nielsen M.R."/>
            <person name="Sondergaard T.E."/>
            <person name="Sorensen J.L."/>
            <person name="Fitzpatrick D.A."/>
            <person name="Frisvad J.C."/>
            <person name="Nielsen K.L."/>
        </authorList>
    </citation>
    <scope>NUCLEOTIDE SEQUENCE</scope>
    <source>
        <strain evidence="4">IBT 29864</strain>
    </source>
</reference>
<comment type="similarity">
    <text evidence="2">Belongs to the PhyH family.</text>
</comment>
<dbReference type="SUPFAM" id="SSF51197">
    <property type="entry name" value="Clavaminate synthase-like"/>
    <property type="match status" value="1"/>
</dbReference>
<dbReference type="Proteomes" id="UP001147782">
    <property type="component" value="Unassembled WGS sequence"/>
</dbReference>
<keyword evidence="3" id="KW-0408">Iron</keyword>
<evidence type="ECO:0000256" key="2">
    <source>
        <dbReference type="ARBA" id="ARBA00005830"/>
    </source>
</evidence>
<evidence type="ECO:0000313" key="4">
    <source>
        <dbReference type="EMBL" id="KAJ5370452.1"/>
    </source>
</evidence>
<name>A0A9W9V6E7_9EURO</name>